<reference evidence="4 5" key="1">
    <citation type="submission" date="2014-03" db="EMBL/GenBank/DDBJ databases">
        <title>Draft Genome Sequences of Four Burkholderia Strains.</title>
        <authorList>
            <person name="Liu X.Y."/>
            <person name="Li C.X."/>
            <person name="Xu J.H."/>
        </authorList>
    </citation>
    <scope>NUCLEOTIDE SEQUENCE [LARGE SCALE GENOMIC DNA]</scope>
    <source>
        <strain evidence="4 5">DSM 50014</strain>
    </source>
</reference>
<comment type="caution">
    <text evidence="4">The sequence shown here is derived from an EMBL/GenBank/DDBJ whole genome shotgun (WGS) entry which is preliminary data.</text>
</comment>
<dbReference type="RefSeq" id="WP_035939120.1">
    <property type="nucleotide sequence ID" value="NZ_CADFFX010000019.1"/>
</dbReference>
<dbReference type="Proteomes" id="UP000027466">
    <property type="component" value="Unassembled WGS sequence"/>
</dbReference>
<name>A0A069PRK4_9BURK</name>
<evidence type="ECO:0000313" key="5">
    <source>
        <dbReference type="Proteomes" id="UP000027466"/>
    </source>
</evidence>
<feature type="signal peptide" evidence="3">
    <location>
        <begin position="1"/>
        <end position="25"/>
    </location>
</feature>
<dbReference type="InterPro" id="IPR050490">
    <property type="entry name" value="Bact_solute-bd_prot1"/>
</dbReference>
<dbReference type="AlphaFoldDB" id="A0A069PRK4"/>
<feature type="chain" id="PRO_5007372340" evidence="3">
    <location>
        <begin position="26"/>
        <end position="492"/>
    </location>
</feature>
<keyword evidence="5" id="KW-1185">Reference proteome</keyword>
<dbReference type="InterPro" id="IPR006059">
    <property type="entry name" value="SBP"/>
</dbReference>
<comment type="subcellular location">
    <subcellularLocation>
        <location evidence="1">Periplasm</location>
    </subcellularLocation>
</comment>
<comment type="similarity">
    <text evidence="2">Belongs to the bacterial solute-binding protein 1 family.</text>
</comment>
<dbReference type="SUPFAM" id="SSF53850">
    <property type="entry name" value="Periplasmic binding protein-like II"/>
    <property type="match status" value="1"/>
</dbReference>
<gene>
    <name evidence="4" type="ORF">BG61_40215</name>
</gene>
<dbReference type="Gene3D" id="3.40.190.10">
    <property type="entry name" value="Periplasmic binding protein-like II"/>
    <property type="match status" value="2"/>
</dbReference>
<dbReference type="EMBL" id="JFHC01000009">
    <property type="protein sequence ID" value="KDR43205.1"/>
    <property type="molecule type" value="Genomic_DNA"/>
</dbReference>
<proteinExistence type="inferred from homology"/>
<protein>
    <submittedName>
        <fullName evidence="4">ABC transporter substrate-binding protein</fullName>
    </submittedName>
</protein>
<evidence type="ECO:0000256" key="1">
    <source>
        <dbReference type="ARBA" id="ARBA00004418"/>
    </source>
</evidence>
<evidence type="ECO:0000313" key="4">
    <source>
        <dbReference type="EMBL" id="KDR43205.1"/>
    </source>
</evidence>
<dbReference type="Pfam" id="PF01547">
    <property type="entry name" value="SBP_bac_1"/>
    <property type="match status" value="1"/>
</dbReference>
<accession>A0A069PRK4</accession>
<dbReference type="GO" id="GO:0042597">
    <property type="term" value="C:periplasmic space"/>
    <property type="evidence" value="ECO:0007669"/>
    <property type="project" value="UniProtKB-SubCell"/>
</dbReference>
<organism evidence="4 5">
    <name type="scientific">Caballeronia glathei</name>
    <dbReference type="NCBI Taxonomy" id="60547"/>
    <lineage>
        <taxon>Bacteria</taxon>
        <taxon>Pseudomonadati</taxon>
        <taxon>Pseudomonadota</taxon>
        <taxon>Betaproteobacteria</taxon>
        <taxon>Burkholderiales</taxon>
        <taxon>Burkholderiaceae</taxon>
        <taxon>Caballeronia</taxon>
    </lineage>
</organism>
<dbReference type="PANTHER" id="PTHR43649">
    <property type="entry name" value="ARABINOSE-BINDING PROTEIN-RELATED"/>
    <property type="match status" value="1"/>
</dbReference>
<dbReference type="STRING" id="60547.GCA_000751215_06170"/>
<keyword evidence="3" id="KW-0732">Signal</keyword>
<sequence>MKLLKLAGAGVVVAAAWLSAGAARAADDFKGVTVNVMTFAGPQIAEPLQRRAPEFEKLTGAKVNILTVPFSDLYQKLLTDWASGTNSVDAAVFAPQWMVDYTKGGFLEDLSARVAKDAALKENDVMPFFVDFSQKYNGKTYLIALDGDFQMVYYRTDILQQLGKQPPKTWDDYLDIAKAANGKVFGGDGKPVAGSCISKKRNAQAYWAIISIAGGYLQSKGTAQGAFFDPRTFKPLVNNDAFKAALDVYKASTQYGPPNEINLDVGDTRSAFISGHCALTLDWGDIGVLAIDPKQSKVIDKVGAVVLPGSTKVLDRDSGKLVACDKATCPYAVDGVNHAPFAAFGGWSGGVNAKAKPKVKEAAYAFLSYMSQPAQSNVDVTIGASGFNPYRRSQFTDLAMWKKAGMSETAANSYLGAIRASLESPNMIIDLRIPQNQRYEQVVLDTAVARFLAGELDASATMKAIETGWNEITDDLGKEGQLRAYRASIGAK</sequence>
<evidence type="ECO:0000256" key="2">
    <source>
        <dbReference type="ARBA" id="ARBA00008520"/>
    </source>
</evidence>
<evidence type="ECO:0000256" key="3">
    <source>
        <dbReference type="SAM" id="SignalP"/>
    </source>
</evidence>